<evidence type="ECO:0000313" key="3">
    <source>
        <dbReference type="Proteomes" id="UP000232883"/>
    </source>
</evidence>
<dbReference type="KEGG" id="spir:CWM47_13115"/>
<protein>
    <submittedName>
        <fullName evidence="2">Uncharacterized protein</fullName>
    </submittedName>
</protein>
<reference evidence="2 3" key="1">
    <citation type="submission" date="2017-11" db="EMBL/GenBank/DDBJ databases">
        <title>Taxonomic description and genome sequences of Spirosoma HA7 sp. nov., isolated from pollen microhabitat of Corylus avellana.</title>
        <authorList>
            <person name="Ambika Manirajan B."/>
            <person name="Suarez C."/>
            <person name="Ratering S."/>
            <person name="Geissler-Plaum R."/>
            <person name="Cardinale M."/>
            <person name="Sylvia S."/>
        </authorList>
    </citation>
    <scope>NUCLEOTIDE SEQUENCE [LARGE SCALE GENOMIC DNA]</scope>
    <source>
        <strain evidence="2 3">HA7</strain>
    </source>
</reference>
<sequence length="112" mass="13035">MISEHQIIALVERFEHKLKLLTRVYADAQKQVEQLELENSALQESLRKEQETVRQLRKKPVIPEKITPKSKDVGIIVKDNLSETDTNAELKQQLDEYIRELERCIAHLSSLS</sequence>
<evidence type="ECO:0000256" key="1">
    <source>
        <dbReference type="SAM" id="Coils"/>
    </source>
</evidence>
<name>A0A2K8YYJ4_9BACT</name>
<gene>
    <name evidence="2" type="ORF">CWM47_13115</name>
</gene>
<dbReference type="AlphaFoldDB" id="A0A2K8YYJ4"/>
<organism evidence="2 3">
    <name type="scientific">Spirosoma pollinicola</name>
    <dbReference type="NCBI Taxonomy" id="2057025"/>
    <lineage>
        <taxon>Bacteria</taxon>
        <taxon>Pseudomonadati</taxon>
        <taxon>Bacteroidota</taxon>
        <taxon>Cytophagia</taxon>
        <taxon>Cytophagales</taxon>
        <taxon>Cytophagaceae</taxon>
        <taxon>Spirosoma</taxon>
    </lineage>
</organism>
<accession>A0A2K8YYJ4</accession>
<feature type="coiled-coil region" evidence="1">
    <location>
        <begin position="11"/>
        <end position="107"/>
    </location>
</feature>
<dbReference type="OrthoDB" id="1467932at2"/>
<proteinExistence type="predicted"/>
<dbReference type="RefSeq" id="WP_100988412.1">
    <property type="nucleotide sequence ID" value="NZ_CP025096.1"/>
</dbReference>
<keyword evidence="1" id="KW-0175">Coiled coil</keyword>
<dbReference type="EMBL" id="CP025096">
    <property type="protein sequence ID" value="AUD02695.1"/>
    <property type="molecule type" value="Genomic_DNA"/>
</dbReference>
<dbReference type="Proteomes" id="UP000232883">
    <property type="component" value="Chromosome"/>
</dbReference>
<keyword evidence="3" id="KW-1185">Reference proteome</keyword>
<evidence type="ECO:0000313" key="2">
    <source>
        <dbReference type="EMBL" id="AUD02695.1"/>
    </source>
</evidence>